<dbReference type="EMBL" id="JBBPBN010000010">
    <property type="protein sequence ID" value="KAK9030568.1"/>
    <property type="molecule type" value="Genomic_DNA"/>
</dbReference>
<gene>
    <name evidence="1" type="ORF">V6N11_031990</name>
</gene>
<protein>
    <submittedName>
        <fullName evidence="1">Uncharacterized protein</fullName>
    </submittedName>
</protein>
<keyword evidence="2" id="KW-1185">Reference proteome</keyword>
<sequence>MRGWDWNGEGEGGNSGWGRGYLGPWRAGDEAVVAAGNEVGGAVNVDVAAVGNAITDETSVAFYAELVEEVKGLTDELNGWVAGDGNAGEWMSGR</sequence>
<name>A0ABR2SZB3_9ROSI</name>
<reference evidence="1 2" key="1">
    <citation type="journal article" date="2024" name="G3 (Bethesda)">
        <title>Genome assembly of Hibiscus sabdariffa L. provides insights into metabolisms of medicinal natural products.</title>
        <authorList>
            <person name="Kim T."/>
        </authorList>
    </citation>
    <scope>NUCLEOTIDE SEQUENCE [LARGE SCALE GENOMIC DNA]</scope>
    <source>
        <strain evidence="1">TK-2024</strain>
        <tissue evidence="1">Old leaves</tissue>
    </source>
</reference>
<organism evidence="1 2">
    <name type="scientific">Hibiscus sabdariffa</name>
    <name type="common">roselle</name>
    <dbReference type="NCBI Taxonomy" id="183260"/>
    <lineage>
        <taxon>Eukaryota</taxon>
        <taxon>Viridiplantae</taxon>
        <taxon>Streptophyta</taxon>
        <taxon>Embryophyta</taxon>
        <taxon>Tracheophyta</taxon>
        <taxon>Spermatophyta</taxon>
        <taxon>Magnoliopsida</taxon>
        <taxon>eudicotyledons</taxon>
        <taxon>Gunneridae</taxon>
        <taxon>Pentapetalae</taxon>
        <taxon>rosids</taxon>
        <taxon>malvids</taxon>
        <taxon>Malvales</taxon>
        <taxon>Malvaceae</taxon>
        <taxon>Malvoideae</taxon>
        <taxon>Hibiscus</taxon>
    </lineage>
</organism>
<accession>A0ABR2SZB3</accession>
<comment type="caution">
    <text evidence="1">The sequence shown here is derived from an EMBL/GenBank/DDBJ whole genome shotgun (WGS) entry which is preliminary data.</text>
</comment>
<evidence type="ECO:0000313" key="2">
    <source>
        <dbReference type="Proteomes" id="UP001396334"/>
    </source>
</evidence>
<evidence type="ECO:0000313" key="1">
    <source>
        <dbReference type="EMBL" id="KAK9030568.1"/>
    </source>
</evidence>
<proteinExistence type="predicted"/>
<dbReference type="Proteomes" id="UP001396334">
    <property type="component" value="Unassembled WGS sequence"/>
</dbReference>